<evidence type="ECO:0000256" key="5">
    <source>
        <dbReference type="SAM" id="SignalP"/>
    </source>
</evidence>
<dbReference type="PANTHER" id="PTHR22939:SF129">
    <property type="entry name" value="SERINE PROTEASE HTRA2, MITOCHONDRIAL"/>
    <property type="match status" value="1"/>
</dbReference>
<dbReference type="Gene3D" id="2.30.42.10">
    <property type="match status" value="1"/>
</dbReference>
<feature type="chain" id="PRO_5038991536" description="PDZ domain-containing protein" evidence="5">
    <location>
        <begin position="25"/>
        <end position="822"/>
    </location>
</feature>
<sequence>MKRGTLPVKALVWMLIACMGFAFGGAVPVSAADTGEIPAVVQQAASSVVAIIGKPGGDDEESSSRFDLAHGTGVVVRSEGYVVTNAHVVKNMSNIVVVTSDGKSYPGKTTHFDEESDLALVKIEASGLRPATFASPSDVKVGETVVAIGTPISFALRNSVTMGIISGLDRAVNSKYQLLQTDAAINPGNSGGALVNMKGQVVGINTMKFVDYSIDSLGFAIPVDTVQYVLDHFFKYGKVMRPYLGLELEESWEAVVGLPTDEAPRVAYVDPDSPAAEAGIRQGDSLLKLEESPVKTIVQYNELLKKYLPKQTVRLTMQSGGKTATYDILLGEEESGSDDWVRTSDGSYIDSDRGKTRIGDSHFGWSMKYPAGLFKARQSEDGKSVTFADAKGEFALQISVEEEQSDDLSPAGLLRKVAVKSGDLVLEKRYVEQEDVSYAKVSGQTDSGSYYQARAYLKDGTVYYAMLYVQQKEKASNGFKQNAYLDLLDSFRVSFDAGDETLKDISVFKEGNTSYTNEYGLTFELPSDWSESEYADGMTYANEDDTMQADVYVTSASSGDTLDKWTEREEKRFADSFAEGYRKTGGWRELELAGGIPAKANRFYSTFGEEWDVRHSIFFIKDKYKYQIVVTFPQDEEGDELDRLLDDLTASISVSKDDIHSGLGFIQDEDELLDPDRTMTIRNEKYRYTVKVPETWESLFGGYGGEDEADVTYSFTGGLFEIEADNRGSLEDAVEELEKSYKKSSENDAKFQYVVTDETLFGAAGKKFEVTYPKKDAPYRETVYVFAINGIVYTITLELDDAARTEGNVNRLNEAFRSFVPE</sequence>
<dbReference type="InterPro" id="IPR036034">
    <property type="entry name" value="PDZ_sf"/>
</dbReference>
<dbReference type="GO" id="GO:0006508">
    <property type="term" value="P:proteolysis"/>
    <property type="evidence" value="ECO:0007669"/>
    <property type="project" value="UniProtKB-KW"/>
</dbReference>
<feature type="domain" description="PDZ" evidence="6">
    <location>
        <begin position="242"/>
        <end position="321"/>
    </location>
</feature>
<evidence type="ECO:0000256" key="3">
    <source>
        <dbReference type="ARBA" id="ARBA00022801"/>
    </source>
</evidence>
<dbReference type="InterPro" id="IPR001940">
    <property type="entry name" value="Peptidase_S1C"/>
</dbReference>
<keyword evidence="5" id="KW-0732">Signal</keyword>
<dbReference type="Pfam" id="PF13180">
    <property type="entry name" value="PDZ_2"/>
    <property type="match status" value="1"/>
</dbReference>
<dbReference type="Proteomes" id="UP000247476">
    <property type="component" value="Unassembled WGS sequence"/>
</dbReference>
<name>A0A2V5K061_9BACL</name>
<dbReference type="PRINTS" id="PR00834">
    <property type="entry name" value="PROTEASES2C"/>
</dbReference>
<dbReference type="OrthoDB" id="9758917at2"/>
<dbReference type="Pfam" id="PF13365">
    <property type="entry name" value="Trypsin_2"/>
    <property type="match status" value="1"/>
</dbReference>
<dbReference type="SUPFAM" id="SSF50156">
    <property type="entry name" value="PDZ domain-like"/>
    <property type="match status" value="1"/>
</dbReference>
<proteinExistence type="inferred from homology"/>
<dbReference type="AlphaFoldDB" id="A0A2V5K061"/>
<dbReference type="Gene3D" id="2.40.10.120">
    <property type="match status" value="1"/>
</dbReference>
<dbReference type="EMBL" id="QJVJ01000009">
    <property type="protein sequence ID" value="PYI52585.1"/>
    <property type="molecule type" value="Genomic_DNA"/>
</dbReference>
<gene>
    <name evidence="7" type="ORF">DLM86_20650</name>
</gene>
<evidence type="ECO:0000256" key="1">
    <source>
        <dbReference type="ARBA" id="ARBA00010541"/>
    </source>
</evidence>
<protein>
    <recommendedName>
        <fullName evidence="6">PDZ domain-containing protein</fullName>
    </recommendedName>
</protein>
<keyword evidence="4" id="KW-0720">Serine protease</keyword>
<dbReference type="InterPro" id="IPR009003">
    <property type="entry name" value="Peptidase_S1_PA"/>
</dbReference>
<evidence type="ECO:0000256" key="2">
    <source>
        <dbReference type="ARBA" id="ARBA00022670"/>
    </source>
</evidence>
<reference evidence="7 8" key="1">
    <citation type="submission" date="2018-05" db="EMBL/GenBank/DDBJ databases">
        <title>Paenibacillus flagellatus sp. nov., isolated from selenium mineral soil.</title>
        <authorList>
            <person name="Dai X."/>
        </authorList>
    </citation>
    <scope>NUCLEOTIDE SEQUENCE [LARGE SCALE GENOMIC DNA]</scope>
    <source>
        <strain evidence="7 8">DXL2</strain>
    </source>
</reference>
<dbReference type="GO" id="GO:0004252">
    <property type="term" value="F:serine-type endopeptidase activity"/>
    <property type="evidence" value="ECO:0007669"/>
    <property type="project" value="InterPro"/>
</dbReference>
<comment type="caution">
    <text evidence="7">The sequence shown here is derived from an EMBL/GenBank/DDBJ whole genome shotgun (WGS) entry which is preliminary data.</text>
</comment>
<evidence type="ECO:0000313" key="7">
    <source>
        <dbReference type="EMBL" id="PYI52585.1"/>
    </source>
</evidence>
<keyword evidence="2" id="KW-0645">Protease</keyword>
<feature type="signal peptide" evidence="5">
    <location>
        <begin position="1"/>
        <end position="24"/>
    </location>
</feature>
<accession>A0A2V5K061</accession>
<organism evidence="7 8">
    <name type="scientific">Paenibacillus flagellatus</name>
    <dbReference type="NCBI Taxonomy" id="2211139"/>
    <lineage>
        <taxon>Bacteria</taxon>
        <taxon>Bacillati</taxon>
        <taxon>Bacillota</taxon>
        <taxon>Bacilli</taxon>
        <taxon>Bacillales</taxon>
        <taxon>Paenibacillaceae</taxon>
        <taxon>Paenibacillus</taxon>
    </lineage>
</organism>
<evidence type="ECO:0000256" key="4">
    <source>
        <dbReference type="ARBA" id="ARBA00022825"/>
    </source>
</evidence>
<keyword evidence="8" id="KW-1185">Reference proteome</keyword>
<dbReference type="RefSeq" id="WP_110841954.1">
    <property type="nucleotide sequence ID" value="NZ_QJVJ01000009.1"/>
</dbReference>
<evidence type="ECO:0000313" key="8">
    <source>
        <dbReference type="Proteomes" id="UP000247476"/>
    </source>
</evidence>
<dbReference type="InterPro" id="IPR001478">
    <property type="entry name" value="PDZ"/>
</dbReference>
<dbReference type="SUPFAM" id="SSF50494">
    <property type="entry name" value="Trypsin-like serine proteases"/>
    <property type="match status" value="1"/>
</dbReference>
<keyword evidence="3" id="KW-0378">Hydrolase</keyword>
<dbReference type="SMART" id="SM00228">
    <property type="entry name" value="PDZ"/>
    <property type="match status" value="1"/>
</dbReference>
<comment type="similarity">
    <text evidence="1">Belongs to the peptidase S1C family.</text>
</comment>
<evidence type="ECO:0000259" key="6">
    <source>
        <dbReference type="SMART" id="SM00228"/>
    </source>
</evidence>
<dbReference type="PANTHER" id="PTHR22939">
    <property type="entry name" value="SERINE PROTEASE FAMILY S1C HTRA-RELATED"/>
    <property type="match status" value="1"/>
</dbReference>